<dbReference type="InterPro" id="IPR001810">
    <property type="entry name" value="F-box_dom"/>
</dbReference>
<reference evidence="3 4" key="1">
    <citation type="submission" date="2024-07" db="EMBL/GenBank/DDBJ databases">
        <title>Section-level genome sequencing and comparative genomics of Aspergillus sections Usti and Cavernicolus.</title>
        <authorList>
            <consortium name="Lawrence Berkeley National Laboratory"/>
            <person name="Nybo J.L."/>
            <person name="Vesth T.C."/>
            <person name="Theobald S."/>
            <person name="Frisvad J.C."/>
            <person name="Larsen T.O."/>
            <person name="Kjaerboelling I."/>
            <person name="Rothschild-Mancinelli K."/>
            <person name="Lyhne E.K."/>
            <person name="Kogle M.E."/>
            <person name="Barry K."/>
            <person name="Clum A."/>
            <person name="Na H."/>
            <person name="Ledsgaard L."/>
            <person name="Lin J."/>
            <person name="Lipzen A."/>
            <person name="Kuo A."/>
            <person name="Riley R."/>
            <person name="Mondo S."/>
            <person name="Labutti K."/>
            <person name="Haridas S."/>
            <person name="Pangalinan J."/>
            <person name="Salamov A.A."/>
            <person name="Simmons B.A."/>
            <person name="Magnuson J.K."/>
            <person name="Chen J."/>
            <person name="Drula E."/>
            <person name="Henrissat B."/>
            <person name="Wiebenga A."/>
            <person name="Lubbers R.J."/>
            <person name="Gomes A.C."/>
            <person name="Makela M.R."/>
            <person name="Stajich J."/>
            <person name="Grigoriev I.V."/>
            <person name="Mortensen U.H."/>
            <person name="De Vries R.P."/>
            <person name="Baker S.E."/>
            <person name="Andersen M.R."/>
        </authorList>
    </citation>
    <scope>NUCLEOTIDE SEQUENCE [LARGE SCALE GENOMIC DNA]</scope>
    <source>
        <strain evidence="3 4">CBS 123904</strain>
    </source>
</reference>
<keyword evidence="4" id="KW-1185">Reference proteome</keyword>
<organism evidence="3 4">
    <name type="scientific">Aspergillus pseudoustus</name>
    <dbReference type="NCBI Taxonomy" id="1810923"/>
    <lineage>
        <taxon>Eukaryota</taxon>
        <taxon>Fungi</taxon>
        <taxon>Dikarya</taxon>
        <taxon>Ascomycota</taxon>
        <taxon>Pezizomycotina</taxon>
        <taxon>Eurotiomycetes</taxon>
        <taxon>Eurotiomycetidae</taxon>
        <taxon>Eurotiales</taxon>
        <taxon>Aspergillaceae</taxon>
        <taxon>Aspergillus</taxon>
        <taxon>Aspergillus subgen. Nidulantes</taxon>
    </lineage>
</organism>
<accession>A0ABR4J7L5</accession>
<evidence type="ECO:0000259" key="2">
    <source>
        <dbReference type="Pfam" id="PF00646"/>
    </source>
</evidence>
<protein>
    <recommendedName>
        <fullName evidence="2">F-box domain-containing protein</fullName>
    </recommendedName>
</protein>
<feature type="region of interest" description="Disordered" evidence="1">
    <location>
        <begin position="379"/>
        <end position="399"/>
    </location>
</feature>
<name>A0ABR4J7L5_9EURO</name>
<sequence length="480" mass="54165">MGSSDPFQRFSFETAAHILSYLDAPSIIRCEGVSRGWKYFIQAWIANFGFATNFLGQVKQYKADHRDEILRRFKELAAIEANLVSGKPTSVRKIEADHRFIVTGDFAAWRISDDIHWQRLNFRADGSVFKARRLNCEPRVQWCDKLMLNANGYLLVSRMCTRIRSQVKRVDVYCLEEQRKLYTMQGSQLEQDVTSTPVTISATQIYFASRFSLRVHDLLSGDLLHTVPLKDDPGLVTTPMTPTPHPRRSFALLQDDQRELIIILHNSRLVSVIQILDGGAGSVIQEFQVKTRRSPRVVVAPNQRDFAVVSENVAPTLELSVEKFSLGPDGLFHSSATEAIVSDFRNTGSYLFALDPFRSLVATPESRCIPAIRGLVDSTPRHSAEENSSSLAHCPPSDPRTASWRLLRPGPEREITLPPKYAHHKSRRPYVPDSNYSPKGVCFVDGDRLLLRTMSHTLGPAVYYLFDFGLRVRSGRKGGT</sequence>
<evidence type="ECO:0000313" key="3">
    <source>
        <dbReference type="EMBL" id="KAL2835559.1"/>
    </source>
</evidence>
<dbReference type="SUPFAM" id="SSF81383">
    <property type="entry name" value="F-box domain"/>
    <property type="match status" value="1"/>
</dbReference>
<dbReference type="Gene3D" id="1.20.1280.50">
    <property type="match status" value="1"/>
</dbReference>
<comment type="caution">
    <text evidence="3">The sequence shown here is derived from an EMBL/GenBank/DDBJ whole genome shotgun (WGS) entry which is preliminary data.</text>
</comment>
<dbReference type="EMBL" id="JBFXLU010000200">
    <property type="protein sequence ID" value="KAL2835559.1"/>
    <property type="molecule type" value="Genomic_DNA"/>
</dbReference>
<dbReference type="Pfam" id="PF00646">
    <property type="entry name" value="F-box"/>
    <property type="match status" value="1"/>
</dbReference>
<evidence type="ECO:0000256" key="1">
    <source>
        <dbReference type="SAM" id="MobiDB-lite"/>
    </source>
</evidence>
<feature type="domain" description="F-box" evidence="2">
    <location>
        <begin position="13"/>
        <end position="41"/>
    </location>
</feature>
<dbReference type="InterPro" id="IPR036047">
    <property type="entry name" value="F-box-like_dom_sf"/>
</dbReference>
<gene>
    <name evidence="3" type="ORF">BJY01DRAFT_252524</name>
</gene>
<evidence type="ECO:0000313" key="4">
    <source>
        <dbReference type="Proteomes" id="UP001610446"/>
    </source>
</evidence>
<proteinExistence type="predicted"/>
<dbReference type="Proteomes" id="UP001610446">
    <property type="component" value="Unassembled WGS sequence"/>
</dbReference>